<dbReference type="GO" id="GO:0007204">
    <property type="term" value="P:positive regulation of cytosolic calcium ion concentration"/>
    <property type="evidence" value="ECO:0007669"/>
    <property type="project" value="TreeGrafter"/>
</dbReference>
<evidence type="ECO:0000256" key="9">
    <source>
        <dbReference type="ARBA" id="ARBA00023157"/>
    </source>
</evidence>
<keyword evidence="4" id="KW-0597">Phosphoprotein</keyword>
<keyword evidence="3" id="KW-1003">Cell membrane</keyword>
<keyword evidence="8 15" id="KW-0472">Membrane</keyword>
<evidence type="ECO:0000259" key="16">
    <source>
        <dbReference type="PROSITE" id="PS50262"/>
    </source>
</evidence>
<organism evidence="17 18">
    <name type="scientific">Amphilophus citrinellus</name>
    <name type="common">Midas cichlid</name>
    <name type="synonym">Cichlasoma citrinellum</name>
    <dbReference type="NCBI Taxonomy" id="61819"/>
    <lineage>
        <taxon>Eukaryota</taxon>
        <taxon>Metazoa</taxon>
        <taxon>Chordata</taxon>
        <taxon>Craniata</taxon>
        <taxon>Vertebrata</taxon>
        <taxon>Euteleostomi</taxon>
        <taxon>Actinopterygii</taxon>
        <taxon>Neopterygii</taxon>
        <taxon>Teleostei</taxon>
        <taxon>Neoteleostei</taxon>
        <taxon>Acanthomorphata</taxon>
        <taxon>Ovalentaria</taxon>
        <taxon>Cichlomorphae</taxon>
        <taxon>Cichliformes</taxon>
        <taxon>Cichlidae</taxon>
        <taxon>New World cichlids</taxon>
        <taxon>Cichlasomatinae</taxon>
        <taxon>Heroini</taxon>
        <taxon>Amphilophus</taxon>
    </lineage>
</organism>
<keyword evidence="9" id="KW-1015">Disulfide bond</keyword>
<dbReference type="PROSITE" id="PS00237">
    <property type="entry name" value="G_PROTEIN_RECEP_F1_1"/>
    <property type="match status" value="1"/>
</dbReference>
<dbReference type="GeneTree" id="ENSGT01030000234559"/>
<evidence type="ECO:0000256" key="1">
    <source>
        <dbReference type="ARBA" id="ARBA00004651"/>
    </source>
</evidence>
<feature type="transmembrane region" description="Helical" evidence="15">
    <location>
        <begin position="267"/>
        <end position="289"/>
    </location>
</feature>
<dbReference type="InterPro" id="IPR001105">
    <property type="entry name" value="Thbox_rcpt"/>
</dbReference>
<dbReference type="FunFam" id="1.20.1070.10:FF:000163">
    <property type="entry name" value="Thromboxane A2 receptor"/>
    <property type="match status" value="1"/>
</dbReference>
<accession>A0A3Q0SBB4</accession>
<keyword evidence="10" id="KW-0675">Receptor</keyword>
<dbReference type="InterPro" id="IPR008365">
    <property type="entry name" value="Prostanoid_rcpt"/>
</dbReference>
<dbReference type="InterPro" id="IPR000276">
    <property type="entry name" value="GPCR_Rhodpsn"/>
</dbReference>
<keyword evidence="18" id="KW-1185">Reference proteome</keyword>
<evidence type="ECO:0000256" key="11">
    <source>
        <dbReference type="ARBA" id="ARBA00023180"/>
    </source>
</evidence>
<dbReference type="InterPro" id="IPR017452">
    <property type="entry name" value="GPCR_Rhodpsn_7TM"/>
</dbReference>
<evidence type="ECO:0000256" key="6">
    <source>
        <dbReference type="ARBA" id="ARBA00022989"/>
    </source>
</evidence>
<protein>
    <recommendedName>
        <fullName evidence="2">Thromboxane A2 receptor</fullName>
    </recommendedName>
    <alternativeName>
        <fullName evidence="13">Prostanoid TP receptor</fullName>
    </alternativeName>
</protein>
<dbReference type="PRINTS" id="PR00429">
    <property type="entry name" value="THROMBOXANER"/>
</dbReference>
<feature type="transmembrane region" description="Helical" evidence="15">
    <location>
        <begin position="170"/>
        <end position="191"/>
    </location>
</feature>
<evidence type="ECO:0000256" key="10">
    <source>
        <dbReference type="ARBA" id="ARBA00023170"/>
    </source>
</evidence>
<dbReference type="SUPFAM" id="SSF81321">
    <property type="entry name" value="Family A G protein-coupled receptor-like"/>
    <property type="match status" value="1"/>
</dbReference>
<dbReference type="GO" id="GO:0004957">
    <property type="term" value="F:prostaglandin E receptor activity"/>
    <property type="evidence" value="ECO:0007669"/>
    <property type="project" value="TreeGrafter"/>
</dbReference>
<evidence type="ECO:0000313" key="17">
    <source>
        <dbReference type="Ensembl" id="ENSACIP00000022144.1"/>
    </source>
</evidence>
<evidence type="ECO:0000313" key="18">
    <source>
        <dbReference type="Proteomes" id="UP000261340"/>
    </source>
</evidence>
<feature type="domain" description="G-protein coupled receptors family 1 profile" evidence="16">
    <location>
        <begin position="61"/>
        <end position="325"/>
    </location>
</feature>
<dbReference type="GO" id="GO:0004958">
    <property type="term" value="F:prostaglandin F receptor activity"/>
    <property type="evidence" value="ECO:0007669"/>
    <property type="project" value="Ensembl"/>
</dbReference>
<evidence type="ECO:0000256" key="3">
    <source>
        <dbReference type="ARBA" id="ARBA00022475"/>
    </source>
</evidence>
<name>A0A3Q0SBB4_AMPCI</name>
<evidence type="ECO:0000256" key="14">
    <source>
        <dbReference type="SAM" id="MobiDB-lite"/>
    </source>
</evidence>
<evidence type="ECO:0000256" key="12">
    <source>
        <dbReference type="ARBA" id="ARBA00023224"/>
    </source>
</evidence>
<feature type="transmembrane region" description="Helical" evidence="15">
    <location>
        <begin position="82"/>
        <end position="109"/>
    </location>
</feature>
<dbReference type="PANTHER" id="PTHR11866">
    <property type="entry name" value="G-PROTEIN COUPLED RECEPTOR FAMILY 1 MEMBER"/>
    <property type="match status" value="1"/>
</dbReference>
<dbReference type="GO" id="GO:0004960">
    <property type="term" value="F:thromboxane receptor activity"/>
    <property type="evidence" value="ECO:0007669"/>
    <property type="project" value="InterPro"/>
</dbReference>
<dbReference type="GO" id="GO:0006954">
    <property type="term" value="P:inflammatory response"/>
    <property type="evidence" value="ECO:0007669"/>
    <property type="project" value="TreeGrafter"/>
</dbReference>
<reference evidence="17" key="2">
    <citation type="submission" date="2025-09" db="UniProtKB">
        <authorList>
            <consortium name="Ensembl"/>
        </authorList>
    </citation>
    <scope>IDENTIFICATION</scope>
</reference>
<dbReference type="STRING" id="61819.ENSACIP00000022144"/>
<comment type="subcellular location">
    <subcellularLocation>
        <location evidence="1">Cell membrane</location>
        <topology evidence="1">Multi-pass membrane protein</topology>
    </subcellularLocation>
</comment>
<dbReference type="GO" id="GO:0007189">
    <property type="term" value="P:adenylate cyclase-activating G protein-coupled receptor signaling pathway"/>
    <property type="evidence" value="ECO:0007669"/>
    <property type="project" value="TreeGrafter"/>
</dbReference>
<keyword evidence="7" id="KW-0297">G-protein coupled receptor</keyword>
<evidence type="ECO:0000256" key="7">
    <source>
        <dbReference type="ARBA" id="ARBA00023040"/>
    </source>
</evidence>
<evidence type="ECO:0000256" key="8">
    <source>
        <dbReference type="ARBA" id="ARBA00023136"/>
    </source>
</evidence>
<dbReference type="PRINTS" id="PR01788">
    <property type="entry name" value="PROSTANOIDR"/>
</dbReference>
<evidence type="ECO:0000256" key="13">
    <source>
        <dbReference type="ARBA" id="ARBA00029815"/>
    </source>
</evidence>
<dbReference type="Pfam" id="PF00001">
    <property type="entry name" value="7tm_1"/>
    <property type="match status" value="1"/>
</dbReference>
<evidence type="ECO:0000256" key="5">
    <source>
        <dbReference type="ARBA" id="ARBA00022692"/>
    </source>
</evidence>
<reference evidence="17" key="1">
    <citation type="submission" date="2025-08" db="UniProtKB">
        <authorList>
            <consortium name="Ensembl"/>
        </authorList>
    </citation>
    <scope>IDENTIFICATION</scope>
</reference>
<dbReference type="PANTHER" id="PTHR11866:SF33">
    <property type="entry name" value="THROMBOXANE A2 RECEPTOR"/>
    <property type="match status" value="1"/>
</dbReference>
<proteinExistence type="predicted"/>
<evidence type="ECO:0000256" key="2">
    <source>
        <dbReference type="ARBA" id="ARBA00017628"/>
    </source>
</evidence>
<keyword evidence="11" id="KW-0325">Glycoprotein</keyword>
<dbReference type="Gene3D" id="1.20.1070.10">
    <property type="entry name" value="Rhodopsin 7-helix transmembrane proteins"/>
    <property type="match status" value="1"/>
</dbReference>
<feature type="region of interest" description="Disordered" evidence="14">
    <location>
        <begin position="17"/>
        <end position="36"/>
    </location>
</feature>
<dbReference type="OMA" id="CHIFGAC"/>
<dbReference type="Proteomes" id="UP000261340">
    <property type="component" value="Unplaced"/>
</dbReference>
<dbReference type="AlphaFoldDB" id="A0A3Q0SBB4"/>
<dbReference type="Ensembl" id="ENSACIT00000022733.1">
    <property type="protein sequence ID" value="ENSACIP00000022144.1"/>
    <property type="gene ID" value="ENSACIG00000017222.1"/>
</dbReference>
<evidence type="ECO:0000256" key="4">
    <source>
        <dbReference type="ARBA" id="ARBA00022553"/>
    </source>
</evidence>
<keyword evidence="5 15" id="KW-0812">Transmembrane</keyword>
<sequence>TFCKSYKLHPSIHPFSSAYPGPGRGGRSLSREAQPNCSTAPPIQDLGLAISCFTMLFGTISNLAALGILAKSRLRFCRQSKAPFLILTVALLLADLGGHVILGSFALYLHISRRNKIEALQSSVTLCNVFGANMVFFGLCPLLFGCAMAVERCVAITKPFRVYVITVARVGRVMLFLSSLALVLAVLPLFIMETYTIQYPCTWCFLRVTYPHCDADNYPALIFSCLGLSALTLSLFSNTKSVAALMRARMRTLNAKTNSTARCARRVSCVMVQLVVITVVSCVCWSPFLVSTFKQSRTSYQEQERFIHLALRIASWNQILDPWVYILLRKTVLFRFYEQRLCIEQIDTFPLSNKPIAYLHKQLVNKRWKRT</sequence>
<feature type="transmembrane region" description="Helical" evidence="15">
    <location>
        <begin position="129"/>
        <end position="150"/>
    </location>
</feature>
<feature type="transmembrane region" description="Helical" evidence="15">
    <location>
        <begin position="220"/>
        <end position="246"/>
    </location>
</feature>
<keyword evidence="12" id="KW-0807">Transducer</keyword>
<feature type="transmembrane region" description="Helical" evidence="15">
    <location>
        <begin position="48"/>
        <end position="70"/>
    </location>
</feature>
<keyword evidence="6 15" id="KW-1133">Transmembrane helix</keyword>
<evidence type="ECO:0000256" key="15">
    <source>
        <dbReference type="SAM" id="Phobius"/>
    </source>
</evidence>
<dbReference type="PROSITE" id="PS50262">
    <property type="entry name" value="G_PROTEIN_RECEP_F1_2"/>
    <property type="match status" value="1"/>
</dbReference>
<dbReference type="GO" id="GO:0005886">
    <property type="term" value="C:plasma membrane"/>
    <property type="evidence" value="ECO:0007669"/>
    <property type="project" value="UniProtKB-SubCell"/>
</dbReference>